<dbReference type="CDD" id="cd07359">
    <property type="entry name" value="PCA_45_Doxase_B_like"/>
    <property type="match status" value="1"/>
</dbReference>
<dbReference type="SUPFAM" id="SSF53213">
    <property type="entry name" value="LigB-like"/>
    <property type="match status" value="1"/>
</dbReference>
<dbReference type="RefSeq" id="WP_345100025.1">
    <property type="nucleotide sequence ID" value="NZ_BAABGS010000073.1"/>
</dbReference>
<name>A0ABW5DCL9_9HYPH</name>
<comment type="caution">
    <text evidence="2">The sequence shown here is derived from an EMBL/GenBank/DDBJ whole genome shotgun (WGS) entry which is preliminary data.</text>
</comment>
<proteinExistence type="predicted"/>
<reference evidence="3" key="1">
    <citation type="journal article" date="2019" name="Int. J. Syst. Evol. Microbiol.">
        <title>The Global Catalogue of Microorganisms (GCM) 10K type strain sequencing project: providing services to taxonomists for standard genome sequencing and annotation.</title>
        <authorList>
            <consortium name="The Broad Institute Genomics Platform"/>
            <consortium name="The Broad Institute Genome Sequencing Center for Infectious Disease"/>
            <person name="Wu L."/>
            <person name="Ma J."/>
        </authorList>
    </citation>
    <scope>NUCLEOTIDE SEQUENCE [LARGE SCALE GENOMIC DNA]</scope>
    <source>
        <strain evidence="3">KCTC 23707</strain>
    </source>
</reference>
<gene>
    <name evidence="2" type="ORF">ACFSMZ_01170</name>
</gene>
<accession>A0ABW5DCL9</accession>
<dbReference type="Pfam" id="PF02900">
    <property type="entry name" value="LigB"/>
    <property type="match status" value="1"/>
</dbReference>
<evidence type="ECO:0000313" key="2">
    <source>
        <dbReference type="EMBL" id="MFD2258380.1"/>
    </source>
</evidence>
<protein>
    <recommendedName>
        <fullName evidence="1">Extradiol ring-cleavage dioxygenase class III enzyme subunit B domain-containing protein</fullName>
    </recommendedName>
</protein>
<dbReference type="InterPro" id="IPR004183">
    <property type="entry name" value="Xdiol_dOase_suB"/>
</dbReference>
<keyword evidence="3" id="KW-1185">Reference proteome</keyword>
<dbReference type="Gene3D" id="3.40.830.10">
    <property type="entry name" value="LigB-like"/>
    <property type="match status" value="1"/>
</dbReference>
<feature type="domain" description="Extradiol ring-cleavage dioxygenase class III enzyme subunit B" evidence="1">
    <location>
        <begin position="8"/>
        <end position="299"/>
    </location>
</feature>
<dbReference type="Proteomes" id="UP001597373">
    <property type="component" value="Unassembled WGS sequence"/>
</dbReference>
<organism evidence="2 3">
    <name type="scientific">Chelativorans composti</name>
    <dbReference type="NCBI Taxonomy" id="768533"/>
    <lineage>
        <taxon>Bacteria</taxon>
        <taxon>Pseudomonadati</taxon>
        <taxon>Pseudomonadota</taxon>
        <taxon>Alphaproteobacteria</taxon>
        <taxon>Hyphomicrobiales</taxon>
        <taxon>Phyllobacteriaceae</taxon>
        <taxon>Chelativorans</taxon>
    </lineage>
</organism>
<evidence type="ECO:0000259" key="1">
    <source>
        <dbReference type="Pfam" id="PF02900"/>
    </source>
</evidence>
<dbReference type="EMBL" id="JBHUIR010000005">
    <property type="protein sequence ID" value="MFD2258380.1"/>
    <property type="molecule type" value="Genomic_DNA"/>
</dbReference>
<sequence length="313" mass="34683">MANLVGLAAMSHSPSWDLSRDLKGPGQEFVAAIERLRKFNGQKVDAIVIFGPDHYRNFFYDQMPQFCIGIEKLEGYGDYDSPSGQMPVQQELGRHILNHLMGNGFDPAVSLNMCLDHGHTQPYAAVNPELDIPVVPIMINCQAGPRPSYRRVADFGRAVGDAIRSFPADMNVIVMGSGGLSHFLPKMSADDEATPEETRDYIINGRERSREFNAEKERISKERRKEGRTGKVSVEWDQWFLNLLTTNNLEPLHKCTDAEIEEAAGNGAHELRSWVAAAAAWGRDIEVIGYEPVPTWITGMGVVGGGICVPKDK</sequence>
<evidence type="ECO:0000313" key="3">
    <source>
        <dbReference type="Proteomes" id="UP001597373"/>
    </source>
</evidence>